<gene>
    <name evidence="2" type="ORF">KFL_001610020</name>
</gene>
<accession>A0A1Y1HYM5</accession>
<dbReference type="InterPro" id="IPR029044">
    <property type="entry name" value="Nucleotide-diphossugar_trans"/>
</dbReference>
<name>A0A1Y1HYM5_KLENI</name>
<reference evidence="2 3" key="1">
    <citation type="journal article" date="2014" name="Nat. Commun.">
        <title>Klebsormidium flaccidum genome reveals primary factors for plant terrestrial adaptation.</title>
        <authorList>
            <person name="Hori K."/>
            <person name="Maruyama F."/>
            <person name="Fujisawa T."/>
            <person name="Togashi T."/>
            <person name="Yamamoto N."/>
            <person name="Seo M."/>
            <person name="Sato S."/>
            <person name="Yamada T."/>
            <person name="Mori H."/>
            <person name="Tajima N."/>
            <person name="Moriyama T."/>
            <person name="Ikeuchi M."/>
            <person name="Watanabe M."/>
            <person name="Wada H."/>
            <person name="Kobayashi K."/>
            <person name="Saito M."/>
            <person name="Masuda T."/>
            <person name="Sasaki-Sekimoto Y."/>
            <person name="Mashiguchi K."/>
            <person name="Awai K."/>
            <person name="Shimojima M."/>
            <person name="Masuda S."/>
            <person name="Iwai M."/>
            <person name="Nobusawa T."/>
            <person name="Narise T."/>
            <person name="Kondo S."/>
            <person name="Saito H."/>
            <person name="Sato R."/>
            <person name="Murakawa M."/>
            <person name="Ihara Y."/>
            <person name="Oshima-Yamada Y."/>
            <person name="Ohtaka K."/>
            <person name="Satoh M."/>
            <person name="Sonobe K."/>
            <person name="Ishii M."/>
            <person name="Ohtani R."/>
            <person name="Kanamori-Sato M."/>
            <person name="Honoki R."/>
            <person name="Miyazaki D."/>
            <person name="Mochizuki H."/>
            <person name="Umetsu J."/>
            <person name="Higashi K."/>
            <person name="Shibata D."/>
            <person name="Kamiya Y."/>
            <person name="Sato N."/>
            <person name="Nakamura Y."/>
            <person name="Tabata S."/>
            <person name="Ida S."/>
            <person name="Kurokawa K."/>
            <person name="Ohta H."/>
        </authorList>
    </citation>
    <scope>NUCLEOTIDE SEQUENCE [LARGE SCALE GENOMIC DNA]</scope>
    <source>
        <strain evidence="2 3">NIES-2285</strain>
    </source>
</reference>
<dbReference type="Gene3D" id="3.40.50.11340">
    <property type="match status" value="1"/>
</dbReference>
<dbReference type="PANTHER" id="PTHR40743">
    <property type="entry name" value="NUCLEOTIDE-DIPHOSPHO-SUGAR TRANSFERASE CONTAINING PROTEIN"/>
    <property type="match status" value="1"/>
</dbReference>
<keyword evidence="1" id="KW-0812">Transmembrane</keyword>
<dbReference type="GO" id="GO:0016740">
    <property type="term" value="F:transferase activity"/>
    <property type="evidence" value="ECO:0007669"/>
    <property type="project" value="UniProtKB-KW"/>
</dbReference>
<dbReference type="EMBL" id="DF237110">
    <property type="protein sequence ID" value="GAQ83760.1"/>
    <property type="molecule type" value="Genomic_DNA"/>
</dbReference>
<keyword evidence="1" id="KW-0472">Membrane</keyword>
<dbReference type="PANTHER" id="PTHR40743:SF1">
    <property type="entry name" value="POSSIBLE GLYCOSYLTRANSFERASE"/>
    <property type="match status" value="1"/>
</dbReference>
<sequence length="1381" mass="153206">MGAFQRKPFASPTGTSYLLRILYVLFLCLGSIFLVLLPMEEHRIVLMLDFRPSTWAVLREYGFTEAAVEAMPRQYVRNVMGSYSRAKQKGLSKVLLIHVQHGLSNRIRGYLSAKAFANATGRHLRVIWIPDEHCRARFPDLFLNDEDVADTFWEDEVSGANFDAYDYMHPATKYQFIADGPRHIYVRSAFLLNGPAGAGQDASSLARQFQELDPVDSIKDALRPFHAVGCHVAREWWPCIAYVGVHIRQGQIGLGEEYLGTPEDVSAYSPEDRAALNLARAMARTAHFVHELRALVARNTGLSIFVASDTARVEDELMREFGGRIITLGRDRRCTQLERNVGCLRAALADILMLAHSSHPAILGSHWSSFTEVAALAHSKRILRASVDFQAPGLAPLICNPSSIYALPAFEGVSILAALNPSYADLLKIALPTWLAAIGVHEIILLDYMPGDDNRLAAAVAGFEDPRLKYVKVQGTGKFDITRAYNFAGRHSRGSRILKLDADSILLPDFVEHHPHVGGIYYAGNWKAARSENERHLNGVFFVDRATWAAVSGFDERIVGYGHDDDNLQMRLSRLATRRDLDFDYIRHVEHGDGQRADNTRGIPFVDVSNLFNAALTARLELWHEKMQGSQYECSQQLDGTCDCNLTAPVPDIHSGLSPEDERSYLLGAYRKVVGYSVDLPEEKLATVTSLEWLQGQLRIHYQKFRRPWIVLRPNGTCSDRTAAIASGRLLADKLSWPLRVIWQKDEQCEESLGELLDAELDSMETFFPWEVNYKYKAFDLTVGPDWILPSTDFARVRKSLFIHARGPFGEALFSPDALAAPHAALLPQPRAAPEELPTPKFPLLLVDLTGPLAERLLDLARAVLLSHKLSRRLVLLWDSADVGGVELGEIVDAPYLVLSPGDLETVAALPPSDLPTVTVPAADVFSRPDGTEHVRVPDVSHVDASQIVEVQLNSMVGSFRPAFPLKEATHKLLVGRNFRGLLVDRTTQCDERALHAALKASLMEAGATNGSYFAAIAPAPVCARLEALGVMCARWCDAGSGRECHARQLAMTLALAQLKVLYFTSWAEKTVDYILRRGLIPGVLLDCNSASTDTPGRLFRPALAHDLETASKPLSRRTVCPTEGLHLVTQYPVLNRNDSGPRQAEFTATLEANLVHDQIAAVHLLLESRTDEAVIRASFSDPCDKLHVSLLGRRLYYSDAIAYANERLPGKLCAQAHADIYFGEGLEFLSADRHLAGGRRVLALSRHEKTESHVCGRNICYRYEHSEEGLLSSDAFVFVAPLPQSVVDQTGFAPQSGSENVVIWALKRAGLDVRNPCRTVRIFHNHCSGDRSTLANAARSWEHEEEQDARLDLKICDDFHCGDGYCENGPEVLEDLDGEV</sequence>
<dbReference type="SUPFAM" id="SSF53448">
    <property type="entry name" value="Nucleotide-diphospho-sugar transferases"/>
    <property type="match status" value="1"/>
</dbReference>
<dbReference type="CDD" id="cd00761">
    <property type="entry name" value="Glyco_tranf_GTA_type"/>
    <property type="match status" value="1"/>
</dbReference>
<evidence type="ECO:0000313" key="3">
    <source>
        <dbReference type="Proteomes" id="UP000054558"/>
    </source>
</evidence>
<evidence type="ECO:0000313" key="2">
    <source>
        <dbReference type="EMBL" id="GAQ83760.1"/>
    </source>
</evidence>
<dbReference type="Gene3D" id="3.90.550.10">
    <property type="entry name" value="Spore Coat Polysaccharide Biosynthesis Protein SpsA, Chain A"/>
    <property type="match status" value="1"/>
</dbReference>
<dbReference type="OrthoDB" id="5949679at2759"/>
<proteinExistence type="predicted"/>
<feature type="transmembrane region" description="Helical" evidence="1">
    <location>
        <begin position="21"/>
        <end position="39"/>
    </location>
</feature>
<protein>
    <submittedName>
        <fullName evidence="2">Nucleotide-diphospho-sugar transferase containing protein</fullName>
    </submittedName>
</protein>
<evidence type="ECO:0000256" key="1">
    <source>
        <dbReference type="SAM" id="Phobius"/>
    </source>
</evidence>
<dbReference type="Gene3D" id="3.40.50.11350">
    <property type="match status" value="1"/>
</dbReference>
<keyword evidence="2" id="KW-0808">Transferase</keyword>
<dbReference type="Proteomes" id="UP000054558">
    <property type="component" value="Unassembled WGS sequence"/>
</dbReference>
<keyword evidence="1" id="KW-1133">Transmembrane helix</keyword>
<organism evidence="2 3">
    <name type="scientific">Klebsormidium nitens</name>
    <name type="common">Green alga</name>
    <name type="synonym">Ulothrix nitens</name>
    <dbReference type="NCBI Taxonomy" id="105231"/>
    <lineage>
        <taxon>Eukaryota</taxon>
        <taxon>Viridiplantae</taxon>
        <taxon>Streptophyta</taxon>
        <taxon>Klebsormidiophyceae</taxon>
        <taxon>Klebsormidiales</taxon>
        <taxon>Klebsormidiaceae</taxon>
        <taxon>Klebsormidium</taxon>
    </lineage>
</organism>
<keyword evidence="3" id="KW-1185">Reference proteome</keyword>